<accession>A0A8X6T9P2</accession>
<dbReference type="AlphaFoldDB" id="A0A8X6T9P2"/>
<keyword evidence="1" id="KW-0812">Transmembrane</keyword>
<evidence type="ECO:0000259" key="2">
    <source>
        <dbReference type="Pfam" id="PF01370"/>
    </source>
</evidence>
<keyword evidence="4" id="KW-1185">Reference proteome</keyword>
<dbReference type="InterPro" id="IPR050177">
    <property type="entry name" value="Lipid_A_modif_metabolic_enz"/>
</dbReference>
<dbReference type="CDD" id="cd08946">
    <property type="entry name" value="SDR_e"/>
    <property type="match status" value="1"/>
</dbReference>
<evidence type="ECO:0000313" key="3">
    <source>
        <dbReference type="EMBL" id="GFS90732.1"/>
    </source>
</evidence>
<feature type="transmembrane region" description="Helical" evidence="1">
    <location>
        <begin position="20"/>
        <end position="38"/>
    </location>
</feature>
<feature type="domain" description="NAD-dependent epimerase/dehydratase" evidence="2">
    <location>
        <begin position="20"/>
        <end position="247"/>
    </location>
</feature>
<keyword evidence="1" id="KW-0472">Membrane</keyword>
<keyword evidence="1" id="KW-1133">Transmembrane helix</keyword>
<comment type="caution">
    <text evidence="3">The sequence shown here is derived from an EMBL/GenBank/DDBJ whole genome shotgun (WGS) entry which is preliminary data.</text>
</comment>
<dbReference type="PANTHER" id="PTHR43245:SF23">
    <property type="entry name" value="NAD(P)-BINDING DOMAIN-CONTAINING PROTEIN"/>
    <property type="match status" value="1"/>
</dbReference>
<dbReference type="EMBL" id="BMAW01004766">
    <property type="protein sequence ID" value="GFS90732.1"/>
    <property type="molecule type" value="Genomic_DNA"/>
</dbReference>
<evidence type="ECO:0000313" key="4">
    <source>
        <dbReference type="Proteomes" id="UP000887013"/>
    </source>
</evidence>
<name>A0A8X6T9P2_NEPPI</name>
<dbReference type="InterPro" id="IPR001509">
    <property type="entry name" value="Epimerase_deHydtase"/>
</dbReference>
<dbReference type="Gene3D" id="3.40.50.720">
    <property type="entry name" value="NAD(P)-binding Rossmann-like Domain"/>
    <property type="match status" value="1"/>
</dbReference>
<dbReference type="OrthoDB" id="16464at2759"/>
<dbReference type="InterPro" id="IPR036291">
    <property type="entry name" value="NAD(P)-bd_dom_sf"/>
</dbReference>
<evidence type="ECO:0000256" key="1">
    <source>
        <dbReference type="SAM" id="Phobius"/>
    </source>
</evidence>
<dbReference type="Proteomes" id="UP000887013">
    <property type="component" value="Unassembled WGS sequence"/>
</dbReference>
<dbReference type="Pfam" id="PF01370">
    <property type="entry name" value="Epimerase"/>
    <property type="match status" value="1"/>
</dbReference>
<organism evidence="3 4">
    <name type="scientific">Nephila pilipes</name>
    <name type="common">Giant wood spider</name>
    <name type="synonym">Nephila maculata</name>
    <dbReference type="NCBI Taxonomy" id="299642"/>
    <lineage>
        <taxon>Eukaryota</taxon>
        <taxon>Metazoa</taxon>
        <taxon>Ecdysozoa</taxon>
        <taxon>Arthropoda</taxon>
        <taxon>Chelicerata</taxon>
        <taxon>Arachnida</taxon>
        <taxon>Araneae</taxon>
        <taxon>Araneomorphae</taxon>
        <taxon>Entelegynae</taxon>
        <taxon>Araneoidea</taxon>
        <taxon>Nephilidae</taxon>
        <taxon>Nephila</taxon>
    </lineage>
</organism>
<proteinExistence type="predicted"/>
<feature type="non-terminal residue" evidence="3">
    <location>
        <position position="1"/>
    </location>
</feature>
<dbReference type="PANTHER" id="PTHR43245">
    <property type="entry name" value="BIFUNCTIONAL POLYMYXIN RESISTANCE PROTEIN ARNA"/>
    <property type="match status" value="1"/>
</dbReference>
<sequence>RLSMQNSNGHNASPRNFHHVLVTGGAGYIGSVLVPLLFAKEGLEVTVFDLFRFGVSPLLSLTQNPRLKLVKGDIRDMNSLTHVLQEADAVIHLAAVVGYPACDQDPDLATSVNVVGTRNVVSTLKNHQKIVFASTGSCYGAVEGICHEDTPISPLTLYGRTKAEAERIVLEAEGVCLRLATLFGVSPRMRLDLLVNDLTLRALSDGGISLYQGGFRRTFLHVRDAAKAFLFALDHYETMRGIAFNVGDETMNMTKTQVAKKIQRFVPACQISLGSGEDKDQRDYDVSYARIKKLGFRSSILLDDGIKELVTVMPQMSETEVNFCKNVL</sequence>
<dbReference type="SUPFAM" id="SSF51735">
    <property type="entry name" value="NAD(P)-binding Rossmann-fold domains"/>
    <property type="match status" value="1"/>
</dbReference>
<reference evidence="3" key="1">
    <citation type="submission" date="2020-08" db="EMBL/GenBank/DDBJ databases">
        <title>Multicomponent nature underlies the extraordinary mechanical properties of spider dragline silk.</title>
        <authorList>
            <person name="Kono N."/>
            <person name="Nakamura H."/>
            <person name="Mori M."/>
            <person name="Yoshida Y."/>
            <person name="Ohtoshi R."/>
            <person name="Malay A.D."/>
            <person name="Moran D.A.P."/>
            <person name="Tomita M."/>
            <person name="Numata K."/>
            <person name="Arakawa K."/>
        </authorList>
    </citation>
    <scope>NUCLEOTIDE SEQUENCE</scope>
</reference>
<gene>
    <name evidence="3" type="primary">UXS1</name>
    <name evidence="3" type="ORF">NPIL_401221</name>
</gene>
<protein>
    <submittedName>
        <fullName evidence="3">UDP-glucuronic acid decarboxylase 1</fullName>
    </submittedName>
</protein>